<dbReference type="RefSeq" id="WP_103061428.1">
    <property type="nucleotide sequence ID" value="NZ_BSOF01000018.1"/>
</dbReference>
<accession>A0A2K1Q4G5</accession>
<feature type="transmembrane region" description="Helical" evidence="2">
    <location>
        <begin position="44"/>
        <end position="62"/>
    </location>
</feature>
<dbReference type="Proteomes" id="UP000236345">
    <property type="component" value="Unassembled WGS sequence"/>
</dbReference>
<keyword evidence="4" id="KW-1185">Reference proteome</keyword>
<keyword evidence="2" id="KW-0472">Membrane</keyword>
<dbReference type="AlphaFoldDB" id="A0A2K1Q4G5"/>
<evidence type="ECO:0000313" key="3">
    <source>
        <dbReference type="EMBL" id="PNS09935.1"/>
    </source>
</evidence>
<sequence>MSDRLAKIIGFLTIFAAWFVYYINFDKGSGFSESKGDWGTFGDFVGGVSNPIITFITMCMLIRSINLQKEANDSLLEQNKNLQVDAERQREIDDLRSFETSFYSLSEVARSEYLSIKLIEHESIYSSAEAVSFAEHSLIEKAKSENLCEVFDYLNKISSFSIYSAVRSFYVLFKLTQDSCPEKYKERYFEICAFTMPVKFLHLVCLCKVFTDWKVVKNLADLGFFDKAGLDVYIQSFEEVKKVASST</sequence>
<name>A0A2K1Q4G5_9GAMM</name>
<reference evidence="4" key="1">
    <citation type="submission" date="2017-09" db="EMBL/GenBank/DDBJ databases">
        <authorList>
            <person name="Palmer M."/>
            <person name="Steenkamp E.T."/>
            <person name="Coetzee M.P."/>
            <person name="Avontuur J.R."/>
            <person name="Van Zyl E."/>
            <person name="Chan W.-Y."/>
            <person name="Blom J."/>
            <person name="Venter S.N."/>
        </authorList>
    </citation>
    <scope>NUCLEOTIDE SEQUENCE [LARGE SCALE GENOMIC DNA]</scope>
    <source>
        <strain evidence="4">QC88-366</strain>
    </source>
</reference>
<gene>
    <name evidence="3" type="ORF">COO59_20075</name>
</gene>
<evidence type="ECO:0000313" key="4">
    <source>
        <dbReference type="Proteomes" id="UP000236345"/>
    </source>
</evidence>
<evidence type="ECO:0000256" key="1">
    <source>
        <dbReference type="SAM" id="Coils"/>
    </source>
</evidence>
<evidence type="ECO:0008006" key="5">
    <source>
        <dbReference type="Google" id="ProtNLM"/>
    </source>
</evidence>
<keyword evidence="1" id="KW-0175">Coiled coil</keyword>
<feature type="transmembrane region" description="Helical" evidence="2">
    <location>
        <begin position="5"/>
        <end position="24"/>
    </location>
</feature>
<keyword evidence="2" id="KW-1133">Transmembrane helix</keyword>
<feature type="coiled-coil region" evidence="1">
    <location>
        <begin position="65"/>
        <end position="92"/>
    </location>
</feature>
<proteinExistence type="predicted"/>
<dbReference type="OrthoDB" id="6422829at2"/>
<dbReference type="EMBL" id="NWUO01000029">
    <property type="protein sequence ID" value="PNS09935.1"/>
    <property type="molecule type" value="Genomic_DNA"/>
</dbReference>
<comment type="caution">
    <text evidence="3">The sequence shown here is derived from an EMBL/GenBank/DDBJ whole genome shotgun (WGS) entry which is preliminary data.</text>
</comment>
<protein>
    <recommendedName>
        <fullName evidence="5">Phage abortive infection protein</fullName>
    </recommendedName>
</protein>
<keyword evidence="2" id="KW-0812">Transmembrane</keyword>
<organism evidence="3 4">
    <name type="scientific">Mixta theicola</name>
    <dbReference type="NCBI Taxonomy" id="1458355"/>
    <lineage>
        <taxon>Bacteria</taxon>
        <taxon>Pseudomonadati</taxon>
        <taxon>Pseudomonadota</taxon>
        <taxon>Gammaproteobacteria</taxon>
        <taxon>Enterobacterales</taxon>
        <taxon>Erwiniaceae</taxon>
        <taxon>Mixta</taxon>
    </lineage>
</organism>
<evidence type="ECO:0000256" key="2">
    <source>
        <dbReference type="SAM" id="Phobius"/>
    </source>
</evidence>